<keyword evidence="5" id="KW-1185">Reference proteome</keyword>
<evidence type="ECO:0000313" key="5">
    <source>
        <dbReference type="Proteomes" id="UP001211907"/>
    </source>
</evidence>
<dbReference type="Gene3D" id="1.20.140.30">
    <property type="entry name" value="MOB kinase activator"/>
    <property type="match status" value="1"/>
</dbReference>
<reference evidence="4" key="1">
    <citation type="submission" date="2020-05" db="EMBL/GenBank/DDBJ databases">
        <title>Phylogenomic resolution of chytrid fungi.</title>
        <authorList>
            <person name="Stajich J.E."/>
            <person name="Amses K."/>
            <person name="Simmons R."/>
            <person name="Seto K."/>
            <person name="Myers J."/>
            <person name="Bonds A."/>
            <person name="Quandt C.A."/>
            <person name="Barry K."/>
            <person name="Liu P."/>
            <person name="Grigoriev I."/>
            <person name="Longcore J.E."/>
            <person name="James T.Y."/>
        </authorList>
    </citation>
    <scope>NUCLEOTIDE SEQUENCE</scope>
    <source>
        <strain evidence="4">JEL0513</strain>
    </source>
</reference>
<dbReference type="Pfam" id="PF03637">
    <property type="entry name" value="Mob1_phocein"/>
    <property type="match status" value="1"/>
</dbReference>
<keyword evidence="1" id="KW-0862">Zinc</keyword>
<dbReference type="SMART" id="SM01388">
    <property type="entry name" value="Mob1_phocein"/>
    <property type="match status" value="1"/>
</dbReference>
<dbReference type="InterPro" id="IPR036703">
    <property type="entry name" value="MOB_kinase_act_sf"/>
</dbReference>
<keyword evidence="4" id="KW-0418">Kinase</keyword>
<dbReference type="PANTHER" id="PTHR22599">
    <property type="entry name" value="MPS ONE BINDER KINASE ACTIVATOR-LIKE MOB"/>
    <property type="match status" value="1"/>
</dbReference>
<feature type="binding site" evidence="1">
    <location>
        <position position="55"/>
    </location>
    <ligand>
        <name>Zn(2+)</name>
        <dbReference type="ChEBI" id="CHEBI:29105"/>
    </ligand>
</feature>
<sequence length="623" mass="70490">MKLSAPEYIDTLLTSIQTALDDDSLFPTKPATPFPKNFASAVRTIFKRLFRVYAHIWFAHFATIVVLGEESHFWTSFRHFVHFVKEFGLVEKKEMAPMEAQIQMVRSKFDAQKAEVQKLKAQNKFLESENSTLKRALNNGGWSTKTDAGVPSSPKNTLHKNSFPPVIVSTASTNSSPLINGTVPNNGILLTSTPPFFRADAIAKAKSVALKVTPKQIQHQQEQQLQQQLYRQQHQHQQLQLLTTTPSKSLHKQPEQIAKIPSKEEMPELSNHAKTKKQQPDTLNYSTDQKSATKKRKSAGSEIDSILSVSAAGKNSKSISQTKEPPKFLADGKTPNTEKFRGWREVVRSMYPYFDSKDRIYGAVGRLAKLFIESKMTHPQRISINPAGTLFALGIPESLYVDFLAYVNSHEKIATALQNPSIVEADDEEQWDIIIAENVYENFKSIDRQIYRKLREFTSTFLSIYQLYTSNDVLKIPCVMKEQYIQAVMDSKILPMVGTDHQNNHSDDGVDNDGLPTINMSSIKNTYASNSEINLSTDSLSIITNIMPSFVDLPEYAVSAVNDGVKIFLKEKLSEKEFEDIIGQMNDNNETFPIPDLIRDEFVDWIYAEFQRCFPESELNAIK</sequence>
<dbReference type="InterPro" id="IPR005301">
    <property type="entry name" value="MOB_kinase_act_fam"/>
</dbReference>
<evidence type="ECO:0000256" key="3">
    <source>
        <dbReference type="SAM" id="MobiDB-lite"/>
    </source>
</evidence>
<feature type="region of interest" description="Disordered" evidence="3">
    <location>
        <begin position="137"/>
        <end position="158"/>
    </location>
</feature>
<comment type="caution">
    <text evidence="4">The sequence shown here is derived from an EMBL/GenBank/DDBJ whole genome shotgun (WGS) entry which is preliminary data.</text>
</comment>
<name>A0AAD5XKX6_9FUNG</name>
<keyword evidence="2" id="KW-0175">Coiled coil</keyword>
<dbReference type="AlphaFoldDB" id="A0AAD5XKX6"/>
<keyword evidence="1" id="KW-0479">Metal-binding</keyword>
<evidence type="ECO:0000313" key="4">
    <source>
        <dbReference type="EMBL" id="KAJ3143107.1"/>
    </source>
</evidence>
<dbReference type="SUPFAM" id="SSF101152">
    <property type="entry name" value="Mob1/phocein"/>
    <property type="match status" value="1"/>
</dbReference>
<dbReference type="Proteomes" id="UP001211907">
    <property type="component" value="Unassembled WGS sequence"/>
</dbReference>
<evidence type="ECO:0000256" key="1">
    <source>
        <dbReference type="PIRSR" id="PIRSR605301-1"/>
    </source>
</evidence>
<feature type="region of interest" description="Disordered" evidence="3">
    <location>
        <begin position="237"/>
        <end position="302"/>
    </location>
</feature>
<feature type="region of interest" description="Disordered" evidence="3">
    <location>
        <begin position="314"/>
        <end position="333"/>
    </location>
</feature>
<dbReference type="EMBL" id="JADGJH010000006">
    <property type="protein sequence ID" value="KAJ3143107.1"/>
    <property type="molecule type" value="Genomic_DNA"/>
</dbReference>
<dbReference type="GO" id="GO:0016301">
    <property type="term" value="F:kinase activity"/>
    <property type="evidence" value="ECO:0007669"/>
    <property type="project" value="UniProtKB-KW"/>
</dbReference>
<accession>A0AAD5XKX6</accession>
<feature type="compositionally biased region" description="Polar residues" evidence="3">
    <location>
        <begin position="314"/>
        <end position="323"/>
    </location>
</feature>
<feature type="coiled-coil region" evidence="2">
    <location>
        <begin position="102"/>
        <end position="136"/>
    </location>
</feature>
<feature type="compositionally biased region" description="Polar residues" evidence="3">
    <location>
        <begin position="280"/>
        <end position="290"/>
    </location>
</feature>
<protein>
    <submittedName>
        <fullName evidence="4">MOB kinase activator 1B</fullName>
    </submittedName>
</protein>
<gene>
    <name evidence="4" type="primary">MOB1B</name>
    <name evidence="4" type="ORF">HK100_010690</name>
</gene>
<keyword evidence="4" id="KW-0808">Transferase</keyword>
<feature type="binding site" evidence="1">
    <location>
        <position position="60"/>
    </location>
    <ligand>
        <name>Zn(2+)</name>
        <dbReference type="ChEBI" id="CHEBI:29105"/>
    </ligand>
</feature>
<organism evidence="4 5">
    <name type="scientific">Physocladia obscura</name>
    <dbReference type="NCBI Taxonomy" id="109957"/>
    <lineage>
        <taxon>Eukaryota</taxon>
        <taxon>Fungi</taxon>
        <taxon>Fungi incertae sedis</taxon>
        <taxon>Chytridiomycota</taxon>
        <taxon>Chytridiomycota incertae sedis</taxon>
        <taxon>Chytridiomycetes</taxon>
        <taxon>Chytridiales</taxon>
        <taxon>Chytriomycetaceae</taxon>
        <taxon>Physocladia</taxon>
    </lineage>
</organism>
<proteinExistence type="predicted"/>
<evidence type="ECO:0000256" key="2">
    <source>
        <dbReference type="SAM" id="Coils"/>
    </source>
</evidence>